<reference evidence="12" key="1">
    <citation type="journal article" date="2014" name="Int. J. Syst. Evol. Microbiol.">
        <title>Complete genome of a new Firmicutes species belonging to the dominant human colonic microbiota ('Ruminococcus bicirculans') reveals two chromosomes and a selective capacity to utilize plant glucans.</title>
        <authorList>
            <consortium name="NISC Comparative Sequencing Program"/>
            <person name="Wegmann U."/>
            <person name="Louis P."/>
            <person name="Goesmann A."/>
            <person name="Henrissat B."/>
            <person name="Duncan S.H."/>
            <person name="Flint H.J."/>
        </authorList>
    </citation>
    <scope>NUCLEOTIDE SEQUENCE</scope>
    <source>
        <strain evidence="12">NBRC 110608</strain>
    </source>
</reference>
<reference evidence="12" key="2">
    <citation type="submission" date="2023-02" db="EMBL/GenBank/DDBJ databases">
        <authorList>
            <person name="Sun Q."/>
            <person name="Mori K."/>
        </authorList>
    </citation>
    <scope>NUCLEOTIDE SEQUENCE</scope>
    <source>
        <strain evidence="12">NBRC 110608</strain>
    </source>
</reference>
<proteinExistence type="predicted"/>
<sequence length="444" mass="47858">MNDRKTKGEQSASPAARGREWSEAPRDGRTLEVVSDLVVPLLCVLAGLALGAAATVLLTRRGRTPEPARAGAAPQAAAGEEGLRPGALDVITALRSITIVLDSSDAVLRSSPSAPALGLVRGQSLVHDELRFLVREVRRDRVVREVELELPRGPLGTGRITLGVRAVALHGDLVLLLIEDRTHSRRVEETRRDFVVNVSHELKTPVGGLSLLAEAVEDAKDDPEAVARFAGRMQIETERLGRLVREIVELSRLQVADTLHEPVLVDVGSCVVEAFDHVQLVADDRDIALVHALPPVPPQVYGDPELITTAVRNLVANAVNYSDAGTRVVATVRTLEEVVEIAVSDQGRGIPQEEQGRIFERFYRVDTARSRATGGTGLGLAIVKHVCVNHGGEVSVWSEEGSGSTFTIRLPLAVPEREAPAEPGEDVRPEDLMTASPSTRKDRT</sequence>
<dbReference type="Pfam" id="PF00512">
    <property type="entry name" value="HisKA"/>
    <property type="match status" value="1"/>
</dbReference>
<evidence type="ECO:0000256" key="8">
    <source>
        <dbReference type="ARBA" id="ARBA00039401"/>
    </source>
</evidence>
<dbReference type="PANTHER" id="PTHR45453:SF1">
    <property type="entry name" value="PHOSPHATE REGULON SENSOR PROTEIN PHOR"/>
    <property type="match status" value="1"/>
</dbReference>
<dbReference type="InterPro" id="IPR004358">
    <property type="entry name" value="Sig_transdc_His_kin-like_C"/>
</dbReference>
<dbReference type="CDD" id="cd00075">
    <property type="entry name" value="HATPase"/>
    <property type="match status" value="1"/>
</dbReference>
<dbReference type="CDD" id="cd00082">
    <property type="entry name" value="HisKA"/>
    <property type="match status" value="1"/>
</dbReference>
<name>A0ABM8HEQ0_9MICO</name>
<dbReference type="SMART" id="SM00387">
    <property type="entry name" value="HATPase_c"/>
    <property type="match status" value="1"/>
</dbReference>
<dbReference type="EC" id="2.7.13.3" evidence="3"/>
<dbReference type="InterPro" id="IPR005467">
    <property type="entry name" value="His_kinase_dom"/>
</dbReference>
<dbReference type="Gene3D" id="1.10.287.130">
    <property type="match status" value="1"/>
</dbReference>
<dbReference type="EMBL" id="AP027735">
    <property type="protein sequence ID" value="BDZ59476.1"/>
    <property type="molecule type" value="Genomic_DNA"/>
</dbReference>
<organism evidence="12">
    <name type="scientific">Barrientosiimonas endolithica</name>
    <dbReference type="NCBI Taxonomy" id="1535208"/>
    <lineage>
        <taxon>Bacteria</taxon>
        <taxon>Bacillati</taxon>
        <taxon>Actinomycetota</taxon>
        <taxon>Actinomycetes</taxon>
        <taxon>Micrococcales</taxon>
        <taxon>Dermacoccaceae</taxon>
        <taxon>Barrientosiimonas</taxon>
    </lineage>
</organism>
<evidence type="ECO:0000256" key="1">
    <source>
        <dbReference type="ARBA" id="ARBA00000085"/>
    </source>
</evidence>
<accession>A0ABM8HEQ0</accession>
<dbReference type="InterPro" id="IPR050351">
    <property type="entry name" value="BphY/WalK/GraS-like"/>
</dbReference>
<dbReference type="InterPro" id="IPR036097">
    <property type="entry name" value="HisK_dim/P_sf"/>
</dbReference>
<keyword evidence="10" id="KW-0812">Transmembrane</keyword>
<dbReference type="InterPro" id="IPR036890">
    <property type="entry name" value="HATPase_C_sf"/>
</dbReference>
<dbReference type="InterPro" id="IPR003661">
    <property type="entry name" value="HisK_dim/P_dom"/>
</dbReference>
<dbReference type="PROSITE" id="PS50109">
    <property type="entry name" value="HIS_KIN"/>
    <property type="match status" value="1"/>
</dbReference>
<evidence type="ECO:0000256" key="4">
    <source>
        <dbReference type="ARBA" id="ARBA00022553"/>
    </source>
</evidence>
<keyword evidence="5" id="KW-0808">Transferase</keyword>
<dbReference type="SMART" id="SM00388">
    <property type="entry name" value="HisKA"/>
    <property type="match status" value="1"/>
</dbReference>
<keyword evidence="7" id="KW-0902">Two-component regulatory system</keyword>
<dbReference type="SUPFAM" id="SSF55874">
    <property type="entry name" value="ATPase domain of HSP90 chaperone/DNA topoisomerase II/histidine kinase"/>
    <property type="match status" value="1"/>
</dbReference>
<evidence type="ECO:0000313" key="12">
    <source>
        <dbReference type="EMBL" id="BDZ59476.1"/>
    </source>
</evidence>
<evidence type="ECO:0000256" key="9">
    <source>
        <dbReference type="SAM" id="MobiDB-lite"/>
    </source>
</evidence>
<evidence type="ECO:0000256" key="5">
    <source>
        <dbReference type="ARBA" id="ARBA00022679"/>
    </source>
</evidence>
<gene>
    <name evidence="12" type="ORF">GCM10025872_31330</name>
</gene>
<dbReference type="Gene3D" id="3.30.565.10">
    <property type="entry name" value="Histidine kinase-like ATPase, C-terminal domain"/>
    <property type="match status" value="1"/>
</dbReference>
<keyword evidence="10" id="KW-0472">Membrane</keyword>
<dbReference type="PANTHER" id="PTHR45453">
    <property type="entry name" value="PHOSPHATE REGULON SENSOR PROTEIN PHOR"/>
    <property type="match status" value="1"/>
</dbReference>
<evidence type="ECO:0000256" key="3">
    <source>
        <dbReference type="ARBA" id="ARBA00012438"/>
    </source>
</evidence>
<feature type="region of interest" description="Disordered" evidence="9">
    <location>
        <begin position="413"/>
        <end position="444"/>
    </location>
</feature>
<evidence type="ECO:0000256" key="10">
    <source>
        <dbReference type="SAM" id="Phobius"/>
    </source>
</evidence>
<dbReference type="InterPro" id="IPR003594">
    <property type="entry name" value="HATPase_dom"/>
</dbReference>
<feature type="domain" description="Histidine kinase" evidence="11">
    <location>
        <begin position="197"/>
        <end position="414"/>
    </location>
</feature>
<feature type="compositionally biased region" description="Basic and acidic residues" evidence="9">
    <location>
        <begin position="415"/>
        <end position="431"/>
    </location>
</feature>
<dbReference type="PRINTS" id="PR00344">
    <property type="entry name" value="BCTRLSENSOR"/>
</dbReference>
<feature type="region of interest" description="Disordered" evidence="9">
    <location>
        <begin position="1"/>
        <end position="25"/>
    </location>
</feature>
<dbReference type="Pfam" id="PF02518">
    <property type="entry name" value="HATPase_c"/>
    <property type="match status" value="1"/>
</dbReference>
<keyword evidence="6" id="KW-0418">Kinase</keyword>
<keyword evidence="4" id="KW-0597">Phosphoprotein</keyword>
<evidence type="ECO:0000256" key="6">
    <source>
        <dbReference type="ARBA" id="ARBA00022777"/>
    </source>
</evidence>
<evidence type="ECO:0000256" key="7">
    <source>
        <dbReference type="ARBA" id="ARBA00023012"/>
    </source>
</evidence>
<protein>
    <recommendedName>
        <fullName evidence="8">Sensor-like histidine kinase SenX3</fullName>
        <ecNumber evidence="3">2.7.13.3</ecNumber>
    </recommendedName>
</protein>
<comment type="subcellular location">
    <subcellularLocation>
        <location evidence="2">Cell membrane</location>
    </subcellularLocation>
</comment>
<evidence type="ECO:0000256" key="2">
    <source>
        <dbReference type="ARBA" id="ARBA00004236"/>
    </source>
</evidence>
<evidence type="ECO:0000259" key="11">
    <source>
        <dbReference type="PROSITE" id="PS50109"/>
    </source>
</evidence>
<comment type="catalytic activity">
    <reaction evidence="1">
        <text>ATP + protein L-histidine = ADP + protein N-phospho-L-histidine.</text>
        <dbReference type="EC" id="2.7.13.3"/>
    </reaction>
</comment>
<feature type="transmembrane region" description="Helical" evidence="10">
    <location>
        <begin position="37"/>
        <end position="59"/>
    </location>
</feature>
<keyword evidence="10" id="KW-1133">Transmembrane helix</keyword>
<dbReference type="SUPFAM" id="SSF47384">
    <property type="entry name" value="Homodimeric domain of signal transducing histidine kinase"/>
    <property type="match status" value="1"/>
</dbReference>